<protein>
    <submittedName>
        <fullName evidence="1">Uncharacterized protein</fullName>
    </submittedName>
</protein>
<name>A0A1Y2SML2_9GAMM</name>
<dbReference type="EMBL" id="MUBK01000025">
    <property type="protein sequence ID" value="OTA18865.1"/>
    <property type="molecule type" value="Genomic_DNA"/>
</dbReference>
<evidence type="ECO:0000313" key="1">
    <source>
        <dbReference type="EMBL" id="OTA18865.1"/>
    </source>
</evidence>
<dbReference type="Proteomes" id="UP000194204">
    <property type="component" value="Unassembled WGS sequence"/>
</dbReference>
<comment type="caution">
    <text evidence="1">The sequence shown here is derived from an EMBL/GenBank/DDBJ whole genome shotgun (WGS) entry which is preliminary data.</text>
</comment>
<sequence>MINCPKFMILTLSDTGVSVTFNGTVGHYNNKGILKLCIGNKMDIPAHIKVFDKRSVITTKADIT</sequence>
<evidence type="ECO:0000313" key="2">
    <source>
        <dbReference type="Proteomes" id="UP000194204"/>
    </source>
</evidence>
<organism evidence="1 2">
    <name type="scientific">Xenorhabdus beddingii</name>
    <dbReference type="NCBI Taxonomy" id="40578"/>
    <lineage>
        <taxon>Bacteria</taxon>
        <taxon>Pseudomonadati</taxon>
        <taxon>Pseudomonadota</taxon>
        <taxon>Gammaproteobacteria</taxon>
        <taxon>Enterobacterales</taxon>
        <taxon>Morganellaceae</taxon>
        <taxon>Xenorhabdus</taxon>
    </lineage>
</organism>
<accession>A0A1Y2SML2</accession>
<dbReference type="STRING" id="40578.Xbed_02851"/>
<keyword evidence="2" id="KW-1185">Reference proteome</keyword>
<dbReference type="AlphaFoldDB" id="A0A1Y2SML2"/>
<reference evidence="1 2" key="1">
    <citation type="submission" date="2017-01" db="EMBL/GenBank/DDBJ databases">
        <title>Deconstructing symbiosis and pathogenesis requirements using a combined genomic-metabolomic approach.</title>
        <authorList>
            <person name="Tobias N.J."/>
            <person name="Wolff H."/>
            <person name="Djahanschiri B."/>
            <person name="Ebersberger I."/>
            <person name="Bode H.B."/>
        </authorList>
    </citation>
    <scope>NUCLEOTIDE SEQUENCE [LARGE SCALE GENOMIC DNA]</scope>
    <source>
        <strain evidence="1 2">DSM 4764</strain>
    </source>
</reference>
<gene>
    <name evidence="1" type="ORF">Xbed_02851</name>
</gene>
<proteinExistence type="predicted"/>